<feature type="region of interest" description="Disordered" evidence="10">
    <location>
        <begin position="599"/>
        <end position="647"/>
    </location>
</feature>
<feature type="binding site" evidence="8">
    <location>
        <position position="54"/>
    </location>
    <ligand>
        <name>Na(+)</name>
        <dbReference type="ChEBI" id="CHEBI:29101"/>
        <label>1</label>
    </ligand>
</feature>
<evidence type="ECO:0000256" key="9">
    <source>
        <dbReference type="RuleBase" id="RU003732"/>
    </source>
</evidence>
<proteinExistence type="inferred from homology"/>
<feature type="binding site" evidence="8">
    <location>
        <position position="316"/>
    </location>
    <ligand>
        <name>Na(+)</name>
        <dbReference type="ChEBI" id="CHEBI:29101"/>
        <label>1</label>
    </ligand>
</feature>
<feature type="transmembrane region" description="Helical" evidence="11">
    <location>
        <begin position="309"/>
        <end position="330"/>
    </location>
</feature>
<feature type="binding site" evidence="8">
    <location>
        <position position="56"/>
    </location>
    <ligand>
        <name>Na(+)</name>
        <dbReference type="ChEBI" id="CHEBI:29101"/>
        <label>1</label>
    </ligand>
</feature>
<keyword evidence="9" id="KW-0769">Symport</keyword>
<dbReference type="PANTHER" id="PTHR11616:SF321">
    <property type="entry name" value="SODIUM-DEPENDENT NUTRIENT AMINO ACID TRANSPORTER 1-RELATED"/>
    <property type="match status" value="1"/>
</dbReference>
<feature type="compositionally biased region" description="Basic and acidic residues" evidence="10">
    <location>
        <begin position="19"/>
        <end position="31"/>
    </location>
</feature>
<comment type="subcellular location">
    <subcellularLocation>
        <location evidence="1">Membrane</location>
        <topology evidence="1">Multi-pass membrane protein</topology>
    </subcellularLocation>
</comment>
<feature type="binding site" evidence="8">
    <location>
        <position position="57"/>
    </location>
    <ligand>
        <name>Na(+)</name>
        <dbReference type="ChEBI" id="CHEBI:29101"/>
        <label>1</label>
    </ligand>
</feature>
<comment type="similarity">
    <text evidence="2 9">Belongs to the sodium:neurotransmitter symporter (SNF) (TC 2.A.22) family.</text>
</comment>
<evidence type="ECO:0000256" key="6">
    <source>
        <dbReference type="ARBA" id="ARBA00023136"/>
    </source>
</evidence>
<evidence type="ECO:0000256" key="4">
    <source>
        <dbReference type="ARBA" id="ARBA00022692"/>
    </source>
</evidence>
<keyword evidence="6 11" id="KW-0472">Membrane</keyword>
<dbReference type="PANTHER" id="PTHR11616">
    <property type="entry name" value="SODIUM/CHLORIDE DEPENDENT TRANSPORTER"/>
    <property type="match status" value="1"/>
</dbReference>
<name>A0AAN9BS78_9CAEN</name>
<dbReference type="GO" id="GO:0046872">
    <property type="term" value="F:metal ion binding"/>
    <property type="evidence" value="ECO:0007669"/>
    <property type="project" value="UniProtKB-KW"/>
</dbReference>
<dbReference type="InterPro" id="IPR037272">
    <property type="entry name" value="SNS_sf"/>
</dbReference>
<keyword evidence="4 9" id="KW-0812">Transmembrane</keyword>
<feature type="binding site" evidence="8">
    <location>
        <position position="413"/>
    </location>
    <ligand>
        <name>Na(+)</name>
        <dbReference type="ChEBI" id="CHEBI:29101"/>
        <label>1</label>
    </ligand>
</feature>
<feature type="transmembrane region" description="Helical" evidence="11">
    <location>
        <begin position="262"/>
        <end position="281"/>
    </location>
</feature>
<feature type="transmembrane region" description="Helical" evidence="11">
    <location>
        <begin position="342"/>
        <end position="367"/>
    </location>
</feature>
<accession>A0AAN9BS78</accession>
<evidence type="ECO:0000256" key="10">
    <source>
        <dbReference type="SAM" id="MobiDB-lite"/>
    </source>
</evidence>
<feature type="region of interest" description="Disordered" evidence="10">
    <location>
        <begin position="660"/>
        <end position="698"/>
    </location>
</feature>
<keyword evidence="13" id="KW-1185">Reference proteome</keyword>
<evidence type="ECO:0000256" key="2">
    <source>
        <dbReference type="ARBA" id="ARBA00006459"/>
    </source>
</evidence>
<gene>
    <name evidence="12" type="ORF">V1264_011176</name>
</gene>
<feature type="transmembrane region" description="Helical" evidence="11">
    <location>
        <begin position="48"/>
        <end position="66"/>
    </location>
</feature>
<feature type="region of interest" description="Disordered" evidence="10">
    <location>
        <begin position="1"/>
        <end position="31"/>
    </location>
</feature>
<evidence type="ECO:0000256" key="8">
    <source>
        <dbReference type="PIRSR" id="PIRSR600175-1"/>
    </source>
</evidence>
<keyword evidence="8" id="KW-0479">Metal-binding</keyword>
<keyword evidence="7" id="KW-0325">Glycoprotein</keyword>
<dbReference type="EMBL" id="JBAMIC010000002">
    <property type="protein sequence ID" value="KAK7111566.1"/>
    <property type="molecule type" value="Genomic_DNA"/>
</dbReference>
<feature type="transmembrane region" description="Helical" evidence="11">
    <location>
        <begin position="78"/>
        <end position="99"/>
    </location>
</feature>
<dbReference type="PROSITE" id="PS00610">
    <property type="entry name" value="NA_NEUROTRAN_SYMP_1"/>
    <property type="match status" value="1"/>
</dbReference>
<evidence type="ECO:0000256" key="5">
    <source>
        <dbReference type="ARBA" id="ARBA00022989"/>
    </source>
</evidence>
<dbReference type="Pfam" id="PF00209">
    <property type="entry name" value="SNF"/>
    <property type="match status" value="1"/>
</dbReference>
<keyword evidence="3 9" id="KW-0813">Transport</keyword>
<evidence type="ECO:0000313" key="13">
    <source>
        <dbReference type="Proteomes" id="UP001374579"/>
    </source>
</evidence>
<feature type="transmembrane region" description="Helical" evidence="11">
    <location>
        <begin position="444"/>
        <end position="463"/>
    </location>
</feature>
<feature type="binding site" evidence="8">
    <location>
        <position position="61"/>
    </location>
    <ligand>
        <name>Na(+)</name>
        <dbReference type="ChEBI" id="CHEBI:29101"/>
        <label>1</label>
    </ligand>
</feature>
<dbReference type="GO" id="GO:0089718">
    <property type="term" value="P:amino acid import across plasma membrane"/>
    <property type="evidence" value="ECO:0007669"/>
    <property type="project" value="TreeGrafter"/>
</dbReference>
<feature type="compositionally biased region" description="Polar residues" evidence="10">
    <location>
        <begin position="614"/>
        <end position="630"/>
    </location>
</feature>
<dbReference type="PROSITE" id="PS50267">
    <property type="entry name" value="NA_NEUROTRAN_SYMP_3"/>
    <property type="match status" value="1"/>
</dbReference>
<evidence type="ECO:0000256" key="1">
    <source>
        <dbReference type="ARBA" id="ARBA00004141"/>
    </source>
</evidence>
<reference evidence="12 13" key="1">
    <citation type="submission" date="2024-02" db="EMBL/GenBank/DDBJ databases">
        <title>Chromosome-scale genome assembly of the rough periwinkle Littorina saxatilis.</title>
        <authorList>
            <person name="De Jode A."/>
            <person name="Faria R."/>
            <person name="Formenti G."/>
            <person name="Sims Y."/>
            <person name="Smith T.P."/>
            <person name="Tracey A."/>
            <person name="Wood J.M.D."/>
            <person name="Zagrodzka Z.B."/>
            <person name="Johannesson K."/>
            <person name="Butlin R.K."/>
            <person name="Leder E.H."/>
        </authorList>
    </citation>
    <scope>NUCLEOTIDE SEQUENCE [LARGE SCALE GENOMIC DNA]</scope>
    <source>
        <strain evidence="12">Snail1</strain>
        <tissue evidence="12">Muscle</tissue>
    </source>
</reference>
<dbReference type="GO" id="GO:0005886">
    <property type="term" value="C:plasma membrane"/>
    <property type="evidence" value="ECO:0007669"/>
    <property type="project" value="TreeGrafter"/>
</dbReference>
<feature type="transmembrane region" description="Helical" evidence="11">
    <location>
        <begin position="559"/>
        <end position="579"/>
    </location>
</feature>
<dbReference type="AlphaFoldDB" id="A0AAN9BS78"/>
<evidence type="ECO:0000256" key="3">
    <source>
        <dbReference type="ARBA" id="ARBA00022448"/>
    </source>
</evidence>
<evidence type="ECO:0000256" key="11">
    <source>
        <dbReference type="SAM" id="Phobius"/>
    </source>
</evidence>
<dbReference type="Proteomes" id="UP001374579">
    <property type="component" value="Unassembled WGS sequence"/>
</dbReference>
<feature type="transmembrane region" description="Helical" evidence="11">
    <location>
        <begin position="120"/>
        <end position="147"/>
    </location>
</feature>
<evidence type="ECO:0000313" key="12">
    <source>
        <dbReference type="EMBL" id="KAK7111566.1"/>
    </source>
</evidence>
<dbReference type="GO" id="GO:0005283">
    <property type="term" value="F:amino acid:sodium symporter activity"/>
    <property type="evidence" value="ECO:0007669"/>
    <property type="project" value="TreeGrafter"/>
</dbReference>
<feature type="transmembrane region" description="Helical" evidence="11">
    <location>
        <begin position="517"/>
        <end position="539"/>
    </location>
</feature>
<feature type="transmembrane region" description="Helical" evidence="11">
    <location>
        <begin position="231"/>
        <end position="250"/>
    </location>
</feature>
<feature type="compositionally biased region" description="Basic and acidic residues" evidence="10">
    <location>
        <begin position="684"/>
        <end position="698"/>
    </location>
</feature>
<dbReference type="PRINTS" id="PR00176">
    <property type="entry name" value="NANEUSMPORT"/>
</dbReference>
<feature type="transmembrane region" description="Helical" evidence="11">
    <location>
        <begin position="401"/>
        <end position="423"/>
    </location>
</feature>
<feature type="binding site" evidence="8">
    <location>
        <position position="348"/>
    </location>
    <ligand>
        <name>Na(+)</name>
        <dbReference type="ChEBI" id="CHEBI:29101"/>
        <label>1</label>
    </ligand>
</feature>
<keyword evidence="5 11" id="KW-1133">Transmembrane helix</keyword>
<dbReference type="InterPro" id="IPR000175">
    <property type="entry name" value="Na/ntran_symport"/>
</dbReference>
<organism evidence="12 13">
    <name type="scientific">Littorina saxatilis</name>
    <dbReference type="NCBI Taxonomy" id="31220"/>
    <lineage>
        <taxon>Eukaryota</taxon>
        <taxon>Metazoa</taxon>
        <taxon>Spiralia</taxon>
        <taxon>Lophotrochozoa</taxon>
        <taxon>Mollusca</taxon>
        <taxon>Gastropoda</taxon>
        <taxon>Caenogastropoda</taxon>
        <taxon>Littorinimorpha</taxon>
        <taxon>Littorinoidea</taxon>
        <taxon>Littorinidae</taxon>
        <taxon>Littorina</taxon>
    </lineage>
</organism>
<keyword evidence="8" id="KW-0915">Sodium</keyword>
<comment type="caution">
    <text evidence="12">The sequence shown here is derived from an EMBL/GenBank/DDBJ whole genome shotgun (WGS) entry which is preliminary data.</text>
</comment>
<feature type="transmembrane region" description="Helical" evidence="11">
    <location>
        <begin position="475"/>
        <end position="497"/>
    </location>
</feature>
<protein>
    <recommendedName>
        <fullName evidence="9">Transporter</fullName>
    </recommendedName>
</protein>
<dbReference type="SUPFAM" id="SSF161070">
    <property type="entry name" value="SNF-like"/>
    <property type="match status" value="1"/>
</dbReference>
<evidence type="ECO:0000256" key="7">
    <source>
        <dbReference type="ARBA" id="ARBA00023180"/>
    </source>
</evidence>
<sequence length="698" mass="76902">MDGTEKSAGTLAVQPSDKSPPKDSCGDVEKGEGGEVEVRAVWGRQLEFILTMVGYAVGLGNVWRFPYLCYKNGGGAFLVPYVICLVLLGIPVFGLEVSFGQFGGRGPISIWGLTPTFKGVGYAAVMVTVIVAIYYTVIISWALYYLVMSMAAVLPWSQELCTDCRCIVYGYGRSEGVNANATALMNVTAAVNSTGLNCSAFNSSDALSPSEIYFYENVLKRSSSIAEPGDVQIHLLIAHVIGWAVVLLVLSKGIQSLGKVVYVTAIFPYILLTVMLVRVAMLEGAYDGIIFYLKPDWSKLSDANVWSDAAVQIFFSLSACQGGLIALSSYNKFDNNVLRDSLMVPIINCATSIYAGFVVFSVLGYMANLRGVPVANVTQGGPGLAFVVYPEAVSQMPLSPVWAILFFIMVVMLGFSTAFSVVETIMTSFIDEFPEQLGGKKRSFYFRIFVVVVCCFLGLPMLTQGGSYLLDLVDNYVVGFPTLFVGFFELIVIAWIYGHKEFSKDVKAMIKRGPYKYFIVCWVFVSPVMLLGVIIFKAYQYVPLTANTTTHYPVWAEVLGWGVIIFPISFIPGWFYYYSCKGGLWTKMKELHQPLDSWTSRRQLSNDPEMRPKTPTSETSPEMSMISTPGDTHLPDQLPGSHGSLPIKLPRYHQEAGDLIQDSGVQGVYTPRGNPERFAGYENRAYDGEPVEEQKTEF</sequence>